<evidence type="ECO:0000256" key="1">
    <source>
        <dbReference type="SAM" id="MobiDB-lite"/>
    </source>
</evidence>
<dbReference type="PROSITE" id="PS50020">
    <property type="entry name" value="WW_DOMAIN_2"/>
    <property type="match status" value="1"/>
</dbReference>
<evidence type="ECO:0000259" key="2">
    <source>
        <dbReference type="PROSITE" id="PS50020"/>
    </source>
</evidence>
<dbReference type="Pfam" id="PF00397">
    <property type="entry name" value="WW"/>
    <property type="match status" value="1"/>
</dbReference>
<dbReference type="EMBL" id="CAJNIZ010002546">
    <property type="protein sequence ID" value="CAE7211704.1"/>
    <property type="molecule type" value="Genomic_DNA"/>
</dbReference>
<dbReference type="SUPFAM" id="SSF51045">
    <property type="entry name" value="WW domain"/>
    <property type="match status" value="1"/>
</dbReference>
<gene>
    <name evidence="3" type="primary">yki</name>
    <name evidence="3" type="ORF">SPIL2461_LOCUS2339</name>
</gene>
<feature type="domain" description="WW" evidence="2">
    <location>
        <begin position="1297"/>
        <end position="1331"/>
    </location>
</feature>
<feature type="compositionally biased region" description="Low complexity" evidence="1">
    <location>
        <begin position="1368"/>
        <end position="1425"/>
    </location>
</feature>
<dbReference type="Proteomes" id="UP000649617">
    <property type="component" value="Unassembled WGS sequence"/>
</dbReference>
<reference evidence="3" key="1">
    <citation type="submission" date="2021-02" db="EMBL/GenBank/DDBJ databases">
        <authorList>
            <person name="Dougan E. K."/>
            <person name="Rhodes N."/>
            <person name="Thang M."/>
            <person name="Chan C."/>
        </authorList>
    </citation>
    <scope>NUCLEOTIDE SEQUENCE</scope>
</reference>
<name>A0A812JLB7_SYMPI</name>
<dbReference type="InterPro" id="IPR036020">
    <property type="entry name" value="WW_dom_sf"/>
</dbReference>
<keyword evidence="4" id="KW-1185">Reference proteome</keyword>
<dbReference type="InterPro" id="IPR016024">
    <property type="entry name" value="ARM-type_fold"/>
</dbReference>
<dbReference type="InterPro" id="IPR001202">
    <property type="entry name" value="WW_dom"/>
</dbReference>
<dbReference type="CDD" id="cd00201">
    <property type="entry name" value="WW"/>
    <property type="match status" value="1"/>
</dbReference>
<protein>
    <submittedName>
        <fullName evidence="3">Yki protein</fullName>
    </submittedName>
</protein>
<dbReference type="Gene3D" id="2.20.70.10">
    <property type="match status" value="1"/>
</dbReference>
<accession>A0A812JLB7</accession>
<dbReference type="SMART" id="SM00456">
    <property type="entry name" value="WW"/>
    <property type="match status" value="1"/>
</dbReference>
<dbReference type="OrthoDB" id="433161at2759"/>
<feature type="region of interest" description="Disordered" evidence="1">
    <location>
        <begin position="1368"/>
        <end position="1440"/>
    </location>
</feature>
<evidence type="ECO:0000313" key="3">
    <source>
        <dbReference type="EMBL" id="CAE7211704.1"/>
    </source>
</evidence>
<sequence length="1440" mass="156568">MCVVALKRELCIKAAAPSFQALIVNESNLPNVFVSLEDFTVCVQVRTKSGRLESAQSSISILDQAMPVAVTVVVDGLLVFLYLNGKEALDQPKRLSDYAAEVQAGDILCGRSRKAVEALERGDVRREEDPVLAGAMLMLRFFPRAMVAYEVDSKMQVARSQAAKVLKRKPGSTSDEIPLTVYNIIEVTQLVIQFTQVQLSDESLAAMGRKKAGLQEVLDPDTIMWMVLALGTAAIYLPHQHPKFLDLIKQPFVKVMQMIAGIIDGASSKQSLSNYEQAFIAACTVYVAFVLASPRGKNIMQDDLAAKLIIKMNAFSDSPIDFSDYVIKNCQSVSSRVAVLILRARQETPATLALVLDAIITRIVNEDGVIFKEDLQEFLVDQGLGAVVQVLDYVGRGLLQIERRERDRKKMASWLTSAENEERARQEKADRLALEQVGTLAARMHRQLFLQLHHVMDEVIHGLPLDEVSMLALVKMVGTVLEVPQVNFMPATSLRADRMQDIEVAEGMPYECWRNICELSCDKLRVWTEKFYPMSLRTFGEVSTMLEDLQEQVVVRDRRHISSPRLEIGALSCLPQVWVHFQSSQPEFLTDTEVRVLPVHEPPLELPRKKSGHKYCAEPSRLVAFANAVLRNPRFNDEVYANTVVLLAELNLPELYTSMVPLLVQTALQSDWLCRLVSHEVLHNVLYPDKHLLPLLYEAVLSPAPVQTRYELLELCRRIAHSSFTPSEGFEEFLQTLRNRPPPSLHPEGSSSSRAVPTSMKPAHDVSVVGLATMIIARDINACEQAILENQYHDGVVVDGDKPFFLWRTFADLVSSRKRDLQKATARFLNTLFWRLPQDTIELTTRPRGQSSEEYWMLPRLLDALGHPDDEAVEDLLQVLSPLASPVQAVKKEDLEEEFAHLVFAPQHTLSRERETSAQRLLREAAGMISDGERVSVLVYLLRLLRPRFLRRALDWKASVRDFVWLTWLFKSSSRVVFLDNVGLPAAEMINEEAFTLHVVPYVQLKGADSSVVDFIVSEGNCDGQEAPQAEESEDKAGDLRLVRSACSPKVLVPLAQGSVESVVYASGSLVDATPHAQECEVMHLSQGALASASSTAKRMLAAHAAQAFLIHRLEQVPDSLLSLSEGSDVLGIDFGMIPKLCTLRFDLECDRGEDTSALLQVGSDESKCREGLRVTFESEIEARTNKPKATTWSILEGVIAAALPAAPGGLAGLAGGYGAIPNGYVDLQRYSPYGVAGLQTMPAGYGAVQGAMPGVAMGGVALSGGMPGAMSGALPAGYAVLPGTAGMQLSAPTAVPALPPGWEQAVDPASGKVYYANRSTGETSWLPPAAQMPPPMIVSTAPAPGTACMANAPATALATAPAAATATAPAATPASETAEPGNATATAPESAPTTAPAEAAQAVDGATAPAEGASQAQPAAEAQPTLPPGWEQGVDPGSG</sequence>
<dbReference type="SUPFAM" id="SSF48371">
    <property type="entry name" value="ARM repeat"/>
    <property type="match status" value="1"/>
</dbReference>
<proteinExistence type="predicted"/>
<organism evidence="3 4">
    <name type="scientific">Symbiodinium pilosum</name>
    <name type="common">Dinoflagellate</name>
    <dbReference type="NCBI Taxonomy" id="2952"/>
    <lineage>
        <taxon>Eukaryota</taxon>
        <taxon>Sar</taxon>
        <taxon>Alveolata</taxon>
        <taxon>Dinophyceae</taxon>
        <taxon>Suessiales</taxon>
        <taxon>Symbiodiniaceae</taxon>
        <taxon>Symbiodinium</taxon>
    </lineage>
</organism>
<comment type="caution">
    <text evidence="3">The sequence shown here is derived from an EMBL/GenBank/DDBJ whole genome shotgun (WGS) entry which is preliminary data.</text>
</comment>
<evidence type="ECO:0000313" key="4">
    <source>
        <dbReference type="Proteomes" id="UP000649617"/>
    </source>
</evidence>
<dbReference type="PROSITE" id="PS01159">
    <property type="entry name" value="WW_DOMAIN_1"/>
    <property type="match status" value="1"/>
</dbReference>
<feature type="non-terminal residue" evidence="3">
    <location>
        <position position="1"/>
    </location>
</feature>